<feature type="transmembrane region" description="Helical" evidence="1">
    <location>
        <begin position="7"/>
        <end position="24"/>
    </location>
</feature>
<dbReference type="EMBL" id="QHGZ01000169">
    <property type="protein sequence ID" value="RDY80450.1"/>
    <property type="molecule type" value="Genomic_DNA"/>
</dbReference>
<comment type="caution">
    <text evidence="2">The sequence shown here is derived from an EMBL/GenBank/DDBJ whole genome shotgun (WGS) entry which is preliminary data.</text>
</comment>
<evidence type="ECO:0000256" key="1">
    <source>
        <dbReference type="SAM" id="Phobius"/>
    </source>
</evidence>
<feature type="transmembrane region" description="Helical" evidence="1">
    <location>
        <begin position="30"/>
        <end position="50"/>
    </location>
</feature>
<protein>
    <submittedName>
        <fullName evidence="2">Uncharacterized protein</fullName>
    </submittedName>
</protein>
<keyword evidence="1" id="KW-0812">Transmembrane</keyword>
<dbReference type="Proteomes" id="UP000256718">
    <property type="component" value="Unassembled WGS sequence"/>
</dbReference>
<proteinExistence type="predicted"/>
<sequence length="57" mass="6544">MDKKKVVSTIVSTGFLIVSISNFFRELSPILFLLNIIGFFCFLVLFSANINKLFLKR</sequence>
<gene>
    <name evidence="2" type="ORF">C4618_07735</name>
</gene>
<dbReference type="AlphaFoldDB" id="A0A7Z6WH12"/>
<keyword evidence="1" id="KW-1133">Transmembrane helix</keyword>
<reference evidence="2 3" key="1">
    <citation type="journal article" date="2018" name="Emerg. Microbes Infect.">
        <title>Phenotypic and molecular analysis of nontypeable Group B streptococci: identification of cps2a and hybrid cps2a/cps5 Group B streptococcal capsule gene clusters.</title>
        <authorList>
            <person name="Alhhazmi A."/>
            <person name="Tyrrell G.J."/>
        </authorList>
    </citation>
    <scope>NUCLEOTIDE SEQUENCE [LARGE SCALE GENOMIC DNA]</scope>
    <source>
        <strain evidence="2 3">PLGBS17</strain>
    </source>
</reference>
<evidence type="ECO:0000313" key="2">
    <source>
        <dbReference type="EMBL" id="RDY80450.1"/>
    </source>
</evidence>
<organism evidence="2 3">
    <name type="scientific">Streptococcus agalactiae</name>
    <dbReference type="NCBI Taxonomy" id="1311"/>
    <lineage>
        <taxon>Bacteria</taxon>
        <taxon>Bacillati</taxon>
        <taxon>Bacillota</taxon>
        <taxon>Bacilli</taxon>
        <taxon>Lactobacillales</taxon>
        <taxon>Streptococcaceae</taxon>
        <taxon>Streptococcus</taxon>
    </lineage>
</organism>
<name>A0A7Z6WH12_STRAG</name>
<evidence type="ECO:0000313" key="3">
    <source>
        <dbReference type="Proteomes" id="UP000256718"/>
    </source>
</evidence>
<accession>A0A7Z6WH12</accession>
<keyword evidence="1" id="KW-0472">Membrane</keyword>